<feature type="region of interest" description="Disordered" evidence="1">
    <location>
        <begin position="128"/>
        <end position="149"/>
    </location>
</feature>
<evidence type="ECO:0000256" key="1">
    <source>
        <dbReference type="SAM" id="MobiDB-lite"/>
    </source>
</evidence>
<gene>
    <name evidence="2" type="ORF">AVEN_135285_1</name>
</gene>
<feature type="compositionally biased region" description="Basic and acidic residues" evidence="1">
    <location>
        <begin position="33"/>
        <end position="45"/>
    </location>
</feature>
<dbReference type="Proteomes" id="UP000499080">
    <property type="component" value="Unassembled WGS sequence"/>
</dbReference>
<protein>
    <submittedName>
        <fullName evidence="2">Uncharacterized protein</fullName>
    </submittedName>
</protein>
<name>A0A4Y2CPU2_ARAVE</name>
<proteinExistence type="predicted"/>
<reference evidence="2 3" key="1">
    <citation type="journal article" date="2019" name="Sci. Rep.">
        <title>Orb-weaving spider Araneus ventricosus genome elucidates the spidroin gene catalogue.</title>
        <authorList>
            <person name="Kono N."/>
            <person name="Nakamura H."/>
            <person name="Ohtoshi R."/>
            <person name="Moran D.A.P."/>
            <person name="Shinohara A."/>
            <person name="Yoshida Y."/>
            <person name="Fujiwara M."/>
            <person name="Mori M."/>
            <person name="Tomita M."/>
            <person name="Arakawa K."/>
        </authorList>
    </citation>
    <scope>NUCLEOTIDE SEQUENCE [LARGE SCALE GENOMIC DNA]</scope>
</reference>
<evidence type="ECO:0000313" key="3">
    <source>
        <dbReference type="Proteomes" id="UP000499080"/>
    </source>
</evidence>
<feature type="region of interest" description="Disordered" evidence="1">
    <location>
        <begin position="15"/>
        <end position="70"/>
    </location>
</feature>
<dbReference type="EMBL" id="BGPR01000220">
    <property type="protein sequence ID" value="GBM05924.1"/>
    <property type="molecule type" value="Genomic_DNA"/>
</dbReference>
<dbReference type="AlphaFoldDB" id="A0A4Y2CPU2"/>
<keyword evidence="3" id="KW-1185">Reference proteome</keyword>
<sequence>MSKTYEIRSKWIGSGGILKNSKSKTPYAADSNLEPRCEGSVKTKDLPTLSPRVEARNETRNPPSGGRGSGWQEFCDFEPCLKTNFGTSVYALPNFSTEIVGGKTDLGEMAHKKYGNILPCLRERSTWTGNGECPSKSNEPQRPQPLSQA</sequence>
<organism evidence="2 3">
    <name type="scientific">Araneus ventricosus</name>
    <name type="common">Orbweaver spider</name>
    <name type="synonym">Epeira ventricosa</name>
    <dbReference type="NCBI Taxonomy" id="182803"/>
    <lineage>
        <taxon>Eukaryota</taxon>
        <taxon>Metazoa</taxon>
        <taxon>Ecdysozoa</taxon>
        <taxon>Arthropoda</taxon>
        <taxon>Chelicerata</taxon>
        <taxon>Arachnida</taxon>
        <taxon>Araneae</taxon>
        <taxon>Araneomorphae</taxon>
        <taxon>Entelegynae</taxon>
        <taxon>Araneoidea</taxon>
        <taxon>Araneidae</taxon>
        <taxon>Araneus</taxon>
    </lineage>
</organism>
<accession>A0A4Y2CPU2</accession>
<evidence type="ECO:0000313" key="2">
    <source>
        <dbReference type="EMBL" id="GBM05924.1"/>
    </source>
</evidence>
<comment type="caution">
    <text evidence="2">The sequence shown here is derived from an EMBL/GenBank/DDBJ whole genome shotgun (WGS) entry which is preliminary data.</text>
</comment>
<feature type="compositionally biased region" description="Polar residues" evidence="1">
    <location>
        <begin position="135"/>
        <end position="149"/>
    </location>
</feature>